<comment type="caution">
    <text evidence="2">The sequence shown here is derived from an EMBL/GenBank/DDBJ whole genome shotgun (WGS) entry which is preliminary data.</text>
</comment>
<gene>
    <name evidence="2" type="ORF">MRX98_16240</name>
</gene>
<feature type="coiled-coil region" evidence="1">
    <location>
        <begin position="88"/>
        <end position="133"/>
    </location>
</feature>
<proteinExistence type="predicted"/>
<dbReference type="EMBL" id="JALJRB010000021">
    <property type="protein sequence ID" value="MCJ8502135.1"/>
    <property type="molecule type" value="Genomic_DNA"/>
</dbReference>
<sequence length="143" mass="16150">MGATESKSSYNEGHLFVAAMRVLEHQHGAPPSLEQIAALLRLSNEQVGLMARRLHAAGIIAPVEKAFADRWTVADHLKLEDLPREVEASQLDSALQKFQAERDTMTRKIASIKEQQERKRKDLFADIEKKLKKDLGKDTESKF</sequence>
<dbReference type="AlphaFoldDB" id="A0AA41R6K0"/>
<evidence type="ECO:0000313" key="3">
    <source>
        <dbReference type="Proteomes" id="UP001165427"/>
    </source>
</evidence>
<organism evidence="2 3">
    <name type="scientific">Desulfatitalea alkaliphila</name>
    <dbReference type="NCBI Taxonomy" id="2929485"/>
    <lineage>
        <taxon>Bacteria</taxon>
        <taxon>Pseudomonadati</taxon>
        <taxon>Thermodesulfobacteriota</taxon>
        <taxon>Desulfobacteria</taxon>
        <taxon>Desulfobacterales</taxon>
        <taxon>Desulfosarcinaceae</taxon>
        <taxon>Desulfatitalea</taxon>
    </lineage>
</organism>
<dbReference type="Proteomes" id="UP001165427">
    <property type="component" value="Unassembled WGS sequence"/>
</dbReference>
<protein>
    <submittedName>
        <fullName evidence="2">Uncharacterized protein</fullName>
    </submittedName>
</protein>
<accession>A0AA41R6K0</accession>
<keyword evidence="3" id="KW-1185">Reference proteome</keyword>
<evidence type="ECO:0000256" key="1">
    <source>
        <dbReference type="SAM" id="Coils"/>
    </source>
</evidence>
<reference evidence="2" key="1">
    <citation type="submission" date="2022-04" db="EMBL/GenBank/DDBJ databases">
        <title>Desulfatitalea alkaliphila sp. nov., a novel anaerobic sulfate-reducing bacterium isolated from terrestrial mud volcano, Taman Peninsula, Russia.</title>
        <authorList>
            <person name="Khomyakova M.A."/>
            <person name="Merkel A.Y."/>
            <person name="Slobodkin A.I."/>
        </authorList>
    </citation>
    <scope>NUCLEOTIDE SEQUENCE</scope>
    <source>
        <strain evidence="2">M08but</strain>
    </source>
</reference>
<name>A0AA41R6K0_9BACT</name>
<dbReference type="RefSeq" id="WP_246912278.1">
    <property type="nucleotide sequence ID" value="NZ_JALJRB010000021.1"/>
</dbReference>
<keyword evidence="1" id="KW-0175">Coiled coil</keyword>
<evidence type="ECO:0000313" key="2">
    <source>
        <dbReference type="EMBL" id="MCJ8502135.1"/>
    </source>
</evidence>